<keyword evidence="2" id="KW-1185">Reference proteome</keyword>
<dbReference type="AlphaFoldDB" id="A0A5K7XEA0"/>
<dbReference type="RefSeq" id="WP_152099932.1">
    <property type="nucleotide sequence ID" value="NZ_AP021861.1"/>
</dbReference>
<dbReference type="EMBL" id="AP021861">
    <property type="protein sequence ID" value="BBO34342.1"/>
    <property type="molecule type" value="Genomic_DNA"/>
</dbReference>
<evidence type="ECO:0000313" key="2">
    <source>
        <dbReference type="Proteomes" id="UP000326837"/>
    </source>
</evidence>
<dbReference type="Proteomes" id="UP000326837">
    <property type="component" value="Chromosome"/>
</dbReference>
<dbReference type="NCBIfam" id="NF038076">
    <property type="entry name" value="fam_STM4015"/>
    <property type="match status" value="1"/>
</dbReference>
<evidence type="ECO:0000313" key="1">
    <source>
        <dbReference type="EMBL" id="BBO34342.1"/>
    </source>
</evidence>
<protein>
    <recommendedName>
        <fullName evidence="3">Cytoplasmic protein</fullName>
    </recommendedName>
</protein>
<sequence>MYSELISEFSGQTVIDYDDADSWKGPAKAYRLREEYDDERKISERLESLLEQPGANQITALIIGAWTGSCEGSDSAEIVELIAGVAGRLPSLKALFFGEMTFEECEISWINQSDVSPLLKAFPKLETFRVRGGSALSFSRIAHQSLRELGVETGGLSRSTIREIFLCDFPALEHLELQLGEANYGFDGSVEDLQPLLEGSLFPKLRYLGLTNSEIANDIAAVVVNSPIAERVETIDLSLGNLDSEGVESLKGLSRNGNLETLIISHHYASPEQVASLTAALPFEVVAEDPQEPEDEWRPIVHAE</sequence>
<reference evidence="2" key="1">
    <citation type="submission" date="2019-10" db="EMBL/GenBank/DDBJ databases">
        <title>Lacipirellula parvula gen. nov., sp. nov., representing a lineage of planctomycetes widespread in freshwater anoxic habitats, and description of the family Lacipirellulaceae.</title>
        <authorList>
            <person name="Dedysh S.N."/>
            <person name="Kulichevskaya I.S."/>
            <person name="Beletsky A.V."/>
            <person name="Rakitin A.L."/>
            <person name="Mardanov A.V."/>
            <person name="Ivanova A.A."/>
            <person name="Saltykova V.X."/>
            <person name="Rijpstra W.I.C."/>
            <person name="Sinninghe Damste J.S."/>
            <person name="Ravin N.V."/>
        </authorList>
    </citation>
    <scope>NUCLEOTIDE SEQUENCE [LARGE SCALE GENOMIC DNA]</scope>
    <source>
        <strain evidence="2">PX69</strain>
    </source>
</reference>
<dbReference type="Gene3D" id="3.80.10.10">
    <property type="entry name" value="Ribonuclease Inhibitor"/>
    <property type="match status" value="1"/>
</dbReference>
<accession>A0A5K7XEA0</accession>
<organism evidence="1 2">
    <name type="scientific">Lacipirellula parvula</name>
    <dbReference type="NCBI Taxonomy" id="2650471"/>
    <lineage>
        <taxon>Bacteria</taxon>
        <taxon>Pseudomonadati</taxon>
        <taxon>Planctomycetota</taxon>
        <taxon>Planctomycetia</taxon>
        <taxon>Pirellulales</taxon>
        <taxon>Lacipirellulaceae</taxon>
        <taxon>Lacipirellula</taxon>
    </lineage>
</organism>
<gene>
    <name evidence="1" type="ORF">PLANPX_3954</name>
</gene>
<dbReference type="KEGG" id="lpav:PLANPX_3954"/>
<dbReference type="InterPro" id="IPR032675">
    <property type="entry name" value="LRR_dom_sf"/>
</dbReference>
<name>A0A5K7XEA0_9BACT</name>
<dbReference type="InterPro" id="IPR047722">
    <property type="entry name" value="STM4015-like"/>
</dbReference>
<evidence type="ECO:0008006" key="3">
    <source>
        <dbReference type="Google" id="ProtNLM"/>
    </source>
</evidence>
<proteinExistence type="predicted"/>
<dbReference type="SUPFAM" id="SSF52047">
    <property type="entry name" value="RNI-like"/>
    <property type="match status" value="1"/>
</dbReference>